<sequence>MKKRWKSDFPLERKLQKIFRCMKLTFLLLTCFVVQTFASLNAQTVTIKKQNASLEEVIWELKQQTQFTFMYNNEDIARIKGIDLNEKEVDVEKILQKCLKNTNLEYVVLNNAIVIKLKMDTLDEKKSVTLKGWVYDKKKEPIPGVTVKLTNINLGTATNNKGWFSLSLPLTKGTLEFSFVGFKTQKVNFTEKTDTLRIYLEEDVQALDEAVVVAYGTTTKRKATGSVSVIKADELKGIPSSNIANLLQGRVAGMDITNISGAPGGGDIAITIRGYNSLDVEQGRRFSNPLWVVDGVPLNSFTSPITGNNLLADLNPDMIESIQILKDASSAAIYGSRAANGVIIVTTKKGRKDQDATFSVNVSQTWSVLPKLSTITTGRAERLLRLAVTKQTYSAYLDPETNRYKYPTSLKECYDHKDEFASIDGNWIPDPQGNVDNGTMFQDSLNPFYNNSTNFFPIYYEKGKITNANIQVYGGSEKISYGIGLGYYNENGVLKGTGYSRVDLNSNLNIVPIKRLNVDLRLNASIGNKKRGTADGYFSTTPSIETVPGEPLKLSSLLPGKNSIVWNDVLTSYKGTKEKNRSVRLRTNFKIGYDVVENLNLSTSLAADYSINRRNYFQPSNLSESGYSMSMGETGINLMVLNENLLTYNKTINENHNLNFIAGFSYQYDQVEYNGGSAQNSPSDKIYYAPDGMPEIGQQIYDYGDGNSYTETVAFQHYRSDMQEKKLFSYFARLEYNFQKKYLLSASLRRDGSSVFGTNNRWGTFPSVAVGWTFSEENFIKQFSSWFNFGKIRASWGRSGMIFDQNYLALGIMRVSEPHKGEATISPNYTDGLLNPNLSWEETDQYDFGLDLDFFHYRLGITFDYYYRYTDKMLSLVLLPGLFNGYDKQWRNAAAVSNEGLELLIKYEILQKDNLYWKLSINGAKNWNRFDKSYDGKDQTNYRRIIGKPLNQIYAYKTDGYVNQQDELPIIYNNVGVSHYLAGWNPLTYFKPGDYKFIDVNGDGKAPDMVACGSALPEFSGGIVSEFQWRNFDINLSFAFQLGRHMTYSYDVTTINPEMDTPPVLVDLRKVNFWEKTGDNNAMYPKLQKDLNNVLFSPQVDQRVEKVNWLKWKTLSIGYNLPKKWIHHLGIQQLRFFISGENLMCWDNYSGLDPETVDLRWGEDRDYYPLARKFTLGLTVKF</sequence>
<keyword evidence="12" id="KW-0732">Signal</keyword>
<feature type="domain" description="Secretin/TonB short N-terminal" evidence="13">
    <location>
        <begin position="67"/>
        <end position="118"/>
    </location>
</feature>
<evidence type="ECO:0000256" key="10">
    <source>
        <dbReference type="PROSITE-ProRule" id="PRU01360"/>
    </source>
</evidence>
<keyword evidence="6" id="KW-0408">Iron</keyword>
<evidence type="ECO:0000259" key="13">
    <source>
        <dbReference type="SMART" id="SM00965"/>
    </source>
</evidence>
<dbReference type="GO" id="GO:0006826">
    <property type="term" value="P:iron ion transport"/>
    <property type="evidence" value="ECO:0007669"/>
    <property type="project" value="UniProtKB-KW"/>
</dbReference>
<evidence type="ECO:0000256" key="12">
    <source>
        <dbReference type="SAM" id="SignalP"/>
    </source>
</evidence>
<feature type="chain" id="PRO_5031322525" evidence="12">
    <location>
        <begin position="43"/>
        <end position="1182"/>
    </location>
</feature>
<keyword evidence="15" id="KW-1185">Reference proteome</keyword>
<keyword evidence="2 10" id="KW-0813">Transport</keyword>
<comment type="similarity">
    <text evidence="10 11">Belongs to the TonB-dependent receptor family.</text>
</comment>
<dbReference type="Pfam" id="PF13715">
    <property type="entry name" value="CarbopepD_reg_2"/>
    <property type="match status" value="1"/>
</dbReference>
<dbReference type="RefSeq" id="WP_229782886.1">
    <property type="nucleotide sequence ID" value="NZ_AP028155.1"/>
</dbReference>
<evidence type="ECO:0000256" key="2">
    <source>
        <dbReference type="ARBA" id="ARBA00022448"/>
    </source>
</evidence>
<dbReference type="SUPFAM" id="SSF49464">
    <property type="entry name" value="Carboxypeptidase regulatory domain-like"/>
    <property type="match status" value="1"/>
</dbReference>
<protein>
    <submittedName>
        <fullName evidence="14">TonB-linked SusC/RagA family outer membrane protein</fullName>
    </submittedName>
</protein>
<dbReference type="InterPro" id="IPR011662">
    <property type="entry name" value="Secretin/TonB_short_N"/>
</dbReference>
<evidence type="ECO:0000256" key="6">
    <source>
        <dbReference type="ARBA" id="ARBA00023004"/>
    </source>
</evidence>
<feature type="signal peptide" evidence="12">
    <location>
        <begin position="1"/>
        <end position="42"/>
    </location>
</feature>
<keyword evidence="8 10" id="KW-0472">Membrane</keyword>
<evidence type="ECO:0000256" key="1">
    <source>
        <dbReference type="ARBA" id="ARBA00004571"/>
    </source>
</evidence>
<keyword evidence="9 10" id="KW-0998">Cell outer membrane</keyword>
<dbReference type="InterPro" id="IPR000531">
    <property type="entry name" value="Beta-barrel_TonB"/>
</dbReference>
<dbReference type="Proteomes" id="UP000546007">
    <property type="component" value="Unassembled WGS sequence"/>
</dbReference>
<gene>
    <name evidence="14" type="ORF">GGR14_000495</name>
</gene>
<dbReference type="InterPro" id="IPR023997">
    <property type="entry name" value="TonB-dep_OMP_SusC/RagA_CS"/>
</dbReference>
<dbReference type="Gene3D" id="2.40.170.20">
    <property type="entry name" value="TonB-dependent receptor, beta-barrel domain"/>
    <property type="match status" value="1"/>
</dbReference>
<accession>A0A7W6HUQ2</accession>
<organism evidence="14 15">
    <name type="scientific">Butyricimonas faecihominis</name>
    <dbReference type="NCBI Taxonomy" id="1472416"/>
    <lineage>
        <taxon>Bacteria</taxon>
        <taxon>Pseudomonadati</taxon>
        <taxon>Bacteroidota</taxon>
        <taxon>Bacteroidia</taxon>
        <taxon>Bacteroidales</taxon>
        <taxon>Odoribacteraceae</taxon>
        <taxon>Butyricimonas</taxon>
    </lineage>
</organism>
<evidence type="ECO:0000256" key="5">
    <source>
        <dbReference type="ARBA" id="ARBA00022692"/>
    </source>
</evidence>
<keyword evidence="7 11" id="KW-0798">TonB box</keyword>
<evidence type="ECO:0000256" key="8">
    <source>
        <dbReference type="ARBA" id="ARBA00023136"/>
    </source>
</evidence>
<comment type="subcellular location">
    <subcellularLocation>
        <location evidence="1 10">Cell outer membrane</location>
        <topology evidence="1 10">Multi-pass membrane protein</topology>
    </subcellularLocation>
</comment>
<dbReference type="GeneID" id="93100950"/>
<evidence type="ECO:0000313" key="15">
    <source>
        <dbReference type="Proteomes" id="UP000546007"/>
    </source>
</evidence>
<dbReference type="InterPro" id="IPR039426">
    <property type="entry name" value="TonB-dep_rcpt-like"/>
</dbReference>
<evidence type="ECO:0000313" key="14">
    <source>
        <dbReference type="EMBL" id="MBB4024734.1"/>
    </source>
</evidence>
<dbReference type="NCBIfam" id="TIGR04057">
    <property type="entry name" value="SusC_RagA_signa"/>
    <property type="match status" value="1"/>
</dbReference>
<dbReference type="SMART" id="SM00965">
    <property type="entry name" value="STN"/>
    <property type="match status" value="1"/>
</dbReference>
<evidence type="ECO:0000256" key="3">
    <source>
        <dbReference type="ARBA" id="ARBA00022452"/>
    </source>
</evidence>
<dbReference type="InterPro" id="IPR012910">
    <property type="entry name" value="Plug_dom"/>
</dbReference>
<proteinExistence type="inferred from homology"/>
<evidence type="ECO:0000256" key="7">
    <source>
        <dbReference type="ARBA" id="ARBA00023077"/>
    </source>
</evidence>
<dbReference type="Gene3D" id="2.60.40.1120">
    <property type="entry name" value="Carboxypeptidase-like, regulatory domain"/>
    <property type="match status" value="1"/>
</dbReference>
<dbReference type="Pfam" id="PF00593">
    <property type="entry name" value="TonB_dep_Rec_b-barrel"/>
    <property type="match status" value="1"/>
</dbReference>
<keyword evidence="3 10" id="KW-1134">Transmembrane beta strand</keyword>
<keyword evidence="5 10" id="KW-0812">Transmembrane</keyword>
<dbReference type="InterPro" id="IPR037066">
    <property type="entry name" value="Plug_dom_sf"/>
</dbReference>
<dbReference type="AlphaFoldDB" id="A0A7W6HUQ2"/>
<dbReference type="PROSITE" id="PS52016">
    <property type="entry name" value="TONB_DEPENDENT_REC_3"/>
    <property type="match status" value="1"/>
</dbReference>
<dbReference type="Gene3D" id="2.170.130.10">
    <property type="entry name" value="TonB-dependent receptor, plug domain"/>
    <property type="match status" value="1"/>
</dbReference>
<reference evidence="14 15" key="1">
    <citation type="submission" date="2020-08" db="EMBL/GenBank/DDBJ databases">
        <title>Genomic Encyclopedia of Type Strains, Phase IV (KMG-IV): sequencing the most valuable type-strain genomes for metagenomic binning, comparative biology and taxonomic classification.</title>
        <authorList>
            <person name="Goeker M."/>
        </authorList>
    </citation>
    <scope>NUCLEOTIDE SEQUENCE [LARGE SCALE GENOMIC DNA]</scope>
    <source>
        <strain evidence="14 15">DSM 105721</strain>
    </source>
</reference>
<name>A0A7W6HUQ2_9BACT</name>
<evidence type="ECO:0000256" key="9">
    <source>
        <dbReference type="ARBA" id="ARBA00023237"/>
    </source>
</evidence>
<dbReference type="EMBL" id="JACIES010000001">
    <property type="protein sequence ID" value="MBB4024734.1"/>
    <property type="molecule type" value="Genomic_DNA"/>
</dbReference>
<dbReference type="NCBIfam" id="TIGR04056">
    <property type="entry name" value="OMP_RagA_SusC"/>
    <property type="match status" value="1"/>
</dbReference>
<evidence type="ECO:0000256" key="4">
    <source>
        <dbReference type="ARBA" id="ARBA00022496"/>
    </source>
</evidence>
<dbReference type="Pfam" id="PF07715">
    <property type="entry name" value="Plug"/>
    <property type="match status" value="1"/>
</dbReference>
<dbReference type="GO" id="GO:0009279">
    <property type="term" value="C:cell outer membrane"/>
    <property type="evidence" value="ECO:0007669"/>
    <property type="project" value="UniProtKB-SubCell"/>
</dbReference>
<keyword evidence="4" id="KW-0410">Iron transport</keyword>
<dbReference type="InterPro" id="IPR036942">
    <property type="entry name" value="Beta-barrel_TonB_sf"/>
</dbReference>
<evidence type="ECO:0000256" key="11">
    <source>
        <dbReference type="RuleBase" id="RU003357"/>
    </source>
</evidence>
<dbReference type="InterPro" id="IPR008969">
    <property type="entry name" value="CarboxyPept-like_regulatory"/>
</dbReference>
<comment type="caution">
    <text evidence="14">The sequence shown here is derived from an EMBL/GenBank/DDBJ whole genome shotgun (WGS) entry which is preliminary data.</text>
</comment>
<dbReference type="InterPro" id="IPR023996">
    <property type="entry name" value="TonB-dep_OMP_SusC/RagA"/>
</dbReference>
<keyword evidence="4" id="KW-0406">Ion transport</keyword>
<dbReference type="SUPFAM" id="SSF56935">
    <property type="entry name" value="Porins"/>
    <property type="match status" value="1"/>
</dbReference>